<keyword evidence="2" id="KW-0472">Membrane</keyword>
<comment type="caution">
    <text evidence="3">The sequence shown here is derived from an EMBL/GenBank/DDBJ whole genome shotgun (WGS) entry which is preliminary data.</text>
</comment>
<dbReference type="EMBL" id="JACJVQ010000003">
    <property type="protein sequence ID" value="MBB6633059.1"/>
    <property type="molecule type" value="Genomic_DNA"/>
</dbReference>
<organism evidence="3 4">
    <name type="scientific">Cohnella thailandensis</name>
    <dbReference type="NCBI Taxonomy" id="557557"/>
    <lineage>
        <taxon>Bacteria</taxon>
        <taxon>Bacillati</taxon>
        <taxon>Bacillota</taxon>
        <taxon>Bacilli</taxon>
        <taxon>Bacillales</taxon>
        <taxon>Paenibacillaceae</taxon>
        <taxon>Cohnella</taxon>
    </lineage>
</organism>
<dbReference type="InterPro" id="IPR035238">
    <property type="entry name" value="DUF5345"/>
</dbReference>
<keyword evidence="2" id="KW-0812">Transmembrane</keyword>
<evidence type="ECO:0000313" key="3">
    <source>
        <dbReference type="EMBL" id="MBB6633059.1"/>
    </source>
</evidence>
<sequence>MTGRRLERNSGDTGKDEGFRKTQPEKRATEAEEAKAFEELLGEPLRGWDERIEPSVPHLLELEALVTRHREESGRKLWRDLFMLWLLGILVISGMILLYRWNVIAFAVLQALAVAGAVLFLAVSSRKNREAKREWTT</sequence>
<evidence type="ECO:0000313" key="4">
    <source>
        <dbReference type="Proteomes" id="UP000535838"/>
    </source>
</evidence>
<evidence type="ECO:0000256" key="2">
    <source>
        <dbReference type="SAM" id="Phobius"/>
    </source>
</evidence>
<evidence type="ECO:0000256" key="1">
    <source>
        <dbReference type="SAM" id="MobiDB-lite"/>
    </source>
</evidence>
<feature type="transmembrane region" description="Helical" evidence="2">
    <location>
        <begin position="103"/>
        <end position="123"/>
    </location>
</feature>
<keyword evidence="4" id="KW-1185">Reference proteome</keyword>
<keyword evidence="2" id="KW-1133">Transmembrane helix</keyword>
<accession>A0A841SQC2</accession>
<reference evidence="3 4" key="1">
    <citation type="submission" date="2020-08" db="EMBL/GenBank/DDBJ databases">
        <title>Cohnella phylogeny.</title>
        <authorList>
            <person name="Dunlap C."/>
        </authorList>
    </citation>
    <scope>NUCLEOTIDE SEQUENCE [LARGE SCALE GENOMIC DNA]</scope>
    <source>
        <strain evidence="3 4">DSM 25241</strain>
    </source>
</reference>
<dbReference type="RefSeq" id="WP_185118297.1">
    <property type="nucleotide sequence ID" value="NZ_JACJVQ010000003.1"/>
</dbReference>
<proteinExistence type="predicted"/>
<dbReference type="Pfam" id="PF17280">
    <property type="entry name" value="DUF5345"/>
    <property type="match status" value="1"/>
</dbReference>
<feature type="region of interest" description="Disordered" evidence="1">
    <location>
        <begin position="1"/>
        <end position="33"/>
    </location>
</feature>
<name>A0A841SQC2_9BACL</name>
<protein>
    <submittedName>
        <fullName evidence="3">YxlC family protein</fullName>
    </submittedName>
</protein>
<feature type="transmembrane region" description="Helical" evidence="2">
    <location>
        <begin position="77"/>
        <end position="97"/>
    </location>
</feature>
<dbReference type="Proteomes" id="UP000535838">
    <property type="component" value="Unassembled WGS sequence"/>
</dbReference>
<gene>
    <name evidence="3" type="ORF">H7B67_02895</name>
</gene>
<dbReference type="AlphaFoldDB" id="A0A841SQC2"/>